<evidence type="ECO:0000256" key="3">
    <source>
        <dbReference type="ARBA" id="ARBA00023002"/>
    </source>
</evidence>
<dbReference type="PROSITE" id="PS51085">
    <property type="entry name" value="2FE2S_FER_2"/>
    <property type="match status" value="1"/>
</dbReference>
<dbReference type="PANTHER" id="PTHR44379:SF5">
    <property type="entry name" value="OXIDOREDUCTASE WITH IRON-SULFUR SUBUNIT"/>
    <property type="match status" value="1"/>
</dbReference>
<sequence>MKEIQLKVNGEEVSIKSPPASTLLDVLRDELDLIGAKECCGKGECGSCSVEVDGEVVCSCLMLVGQTENTNITTVEGIGQVGGMDVMQQAFVDEGATQCGYCTPGIIVSAKAFINSIDHIPTDDEVKTALGGNLCRCTGYTKIIKAVQTAARRQLAAGGAPG</sequence>
<dbReference type="Pfam" id="PF01799">
    <property type="entry name" value="Fer2_2"/>
    <property type="match status" value="1"/>
</dbReference>
<dbReference type="EMBL" id="JBHUDE010000167">
    <property type="protein sequence ID" value="MFD1610125.1"/>
    <property type="molecule type" value="Genomic_DNA"/>
</dbReference>
<dbReference type="InterPro" id="IPR051452">
    <property type="entry name" value="Diverse_Oxidoreductases"/>
</dbReference>
<keyword evidence="2" id="KW-0479">Metal-binding</keyword>
<evidence type="ECO:0000256" key="2">
    <source>
        <dbReference type="ARBA" id="ARBA00022723"/>
    </source>
</evidence>
<protein>
    <submittedName>
        <fullName evidence="7">(2Fe-2S)-binding protein</fullName>
    </submittedName>
</protein>
<dbReference type="SUPFAM" id="SSF54292">
    <property type="entry name" value="2Fe-2S ferredoxin-like"/>
    <property type="match status" value="1"/>
</dbReference>
<evidence type="ECO:0000256" key="1">
    <source>
        <dbReference type="ARBA" id="ARBA00022714"/>
    </source>
</evidence>
<dbReference type="Gene3D" id="3.10.20.30">
    <property type="match status" value="1"/>
</dbReference>
<dbReference type="Gene3D" id="1.10.150.120">
    <property type="entry name" value="[2Fe-2S]-binding domain"/>
    <property type="match status" value="1"/>
</dbReference>
<reference evidence="8" key="1">
    <citation type="journal article" date="2019" name="Int. J. Syst. Evol. Microbiol.">
        <title>The Global Catalogue of Microorganisms (GCM) 10K type strain sequencing project: providing services to taxonomists for standard genome sequencing and annotation.</title>
        <authorList>
            <consortium name="The Broad Institute Genomics Platform"/>
            <consortium name="The Broad Institute Genome Sequencing Center for Infectious Disease"/>
            <person name="Wu L."/>
            <person name="Ma J."/>
        </authorList>
    </citation>
    <scope>NUCLEOTIDE SEQUENCE [LARGE SCALE GENOMIC DNA]</scope>
    <source>
        <strain evidence="8">CGMCC 1.12376</strain>
    </source>
</reference>
<dbReference type="PROSITE" id="PS00197">
    <property type="entry name" value="2FE2S_FER_1"/>
    <property type="match status" value="1"/>
</dbReference>
<feature type="domain" description="2Fe-2S ferredoxin-type" evidence="6">
    <location>
        <begin position="2"/>
        <end position="78"/>
    </location>
</feature>
<evidence type="ECO:0000313" key="7">
    <source>
        <dbReference type="EMBL" id="MFD1610125.1"/>
    </source>
</evidence>
<keyword evidence="1" id="KW-0001">2Fe-2S</keyword>
<dbReference type="InterPro" id="IPR001041">
    <property type="entry name" value="2Fe-2S_ferredoxin-type"/>
</dbReference>
<comment type="caution">
    <text evidence="7">The sequence shown here is derived from an EMBL/GenBank/DDBJ whole genome shotgun (WGS) entry which is preliminary data.</text>
</comment>
<keyword evidence="4" id="KW-0408">Iron</keyword>
<dbReference type="InterPro" id="IPR036010">
    <property type="entry name" value="2Fe-2S_ferredoxin-like_sf"/>
</dbReference>
<dbReference type="RefSeq" id="WP_251512271.1">
    <property type="nucleotide sequence ID" value="NZ_JAMBON010000005.1"/>
</dbReference>
<dbReference type="Pfam" id="PF00111">
    <property type="entry name" value="Fer2"/>
    <property type="match status" value="1"/>
</dbReference>
<evidence type="ECO:0000256" key="4">
    <source>
        <dbReference type="ARBA" id="ARBA00023004"/>
    </source>
</evidence>
<name>A0ABW4HYW4_9BACI</name>
<dbReference type="InterPro" id="IPR002888">
    <property type="entry name" value="2Fe-2S-bd"/>
</dbReference>
<dbReference type="Proteomes" id="UP001597221">
    <property type="component" value="Unassembled WGS sequence"/>
</dbReference>
<keyword evidence="5" id="KW-0411">Iron-sulfur</keyword>
<evidence type="ECO:0000313" key="8">
    <source>
        <dbReference type="Proteomes" id="UP001597221"/>
    </source>
</evidence>
<gene>
    <name evidence="7" type="ORF">ACFSBH_21140</name>
</gene>
<evidence type="ECO:0000256" key="5">
    <source>
        <dbReference type="ARBA" id="ARBA00023014"/>
    </source>
</evidence>
<dbReference type="PANTHER" id="PTHR44379">
    <property type="entry name" value="OXIDOREDUCTASE WITH IRON-SULFUR SUBUNIT"/>
    <property type="match status" value="1"/>
</dbReference>
<dbReference type="InterPro" id="IPR006058">
    <property type="entry name" value="2Fe2S_fd_BS"/>
</dbReference>
<dbReference type="CDD" id="cd00207">
    <property type="entry name" value="fer2"/>
    <property type="match status" value="1"/>
</dbReference>
<dbReference type="InterPro" id="IPR036884">
    <property type="entry name" value="2Fe-2S-bd_dom_sf"/>
</dbReference>
<proteinExistence type="predicted"/>
<evidence type="ECO:0000259" key="6">
    <source>
        <dbReference type="PROSITE" id="PS51085"/>
    </source>
</evidence>
<keyword evidence="3" id="KW-0560">Oxidoreductase</keyword>
<organism evidence="7 8">
    <name type="scientific">Oceanobacillus luteolus</name>
    <dbReference type="NCBI Taxonomy" id="1274358"/>
    <lineage>
        <taxon>Bacteria</taxon>
        <taxon>Bacillati</taxon>
        <taxon>Bacillota</taxon>
        <taxon>Bacilli</taxon>
        <taxon>Bacillales</taxon>
        <taxon>Bacillaceae</taxon>
        <taxon>Oceanobacillus</taxon>
    </lineage>
</organism>
<accession>A0ABW4HYW4</accession>
<keyword evidence="8" id="KW-1185">Reference proteome</keyword>
<dbReference type="SUPFAM" id="SSF47741">
    <property type="entry name" value="CO dehydrogenase ISP C-domain like"/>
    <property type="match status" value="1"/>
</dbReference>
<dbReference type="InterPro" id="IPR012675">
    <property type="entry name" value="Beta-grasp_dom_sf"/>
</dbReference>